<accession>S6ANB0</accession>
<dbReference type="GeneID" id="16511464"/>
<dbReference type="EMBL" id="AP013029">
    <property type="protein sequence ID" value="BAN59503.1"/>
    <property type="molecule type" value="Genomic_DNA"/>
</dbReference>
<evidence type="ECO:0000313" key="1">
    <source>
        <dbReference type="EMBL" id="BAN59503.1"/>
    </source>
</evidence>
<dbReference type="RefSeq" id="YP_008318271.1">
    <property type="nucleotide sequence ID" value="NC_021856.1"/>
</dbReference>
<proteinExistence type="predicted"/>
<dbReference type="OrthoDB" id="33689at10239"/>
<organism evidence="1 2">
    <name type="scientific">Bacillus phage phiNIT1</name>
    <dbReference type="NCBI Taxonomy" id="207656"/>
    <lineage>
        <taxon>Viruses</taxon>
        <taxon>Duplodnaviria</taxon>
        <taxon>Heunggongvirae</taxon>
        <taxon>Uroviricota</taxon>
        <taxon>Caudoviricetes</taxon>
        <taxon>Herelleviridae</taxon>
        <taxon>Bastillevirinae</taxon>
        <taxon>Nitunavirus</taxon>
        <taxon>Nitunavirus NIT1</taxon>
    </lineage>
</organism>
<reference evidence="1 2" key="1">
    <citation type="submission" date="2013-02" db="EMBL/GenBank/DDBJ databases">
        <title>phiNIT1 genome sequensing.</title>
        <authorList>
            <person name="Ozaki T."/>
            <person name="Kaneko J."/>
        </authorList>
    </citation>
    <scope>NUCLEOTIDE SEQUENCE [LARGE SCALE GENOMIC DNA]</scope>
    <source>
        <strain evidence="1">PhiNIT1</strain>
    </source>
</reference>
<name>S6ANB0_9CAUD</name>
<sequence>MNVVDVRFLPFKHHAGDYVVHSVPYLVLDKPLEGWTSTLRMTDEYMDRLYWIISEYIPNSGVTEFDFFDDWSKEVDEQYQKYKEEENNE</sequence>
<evidence type="ECO:0000313" key="2">
    <source>
        <dbReference type="Proteomes" id="UP000014701"/>
    </source>
</evidence>
<dbReference type="KEGG" id="vg:16511464"/>
<gene>
    <name evidence="1" type="primary">orf89a</name>
</gene>
<keyword evidence="2" id="KW-1185">Reference proteome</keyword>
<dbReference type="Proteomes" id="UP000014701">
    <property type="component" value="Segment"/>
</dbReference>
<protein>
    <submittedName>
        <fullName evidence="1">Uncharacterized protein</fullName>
    </submittedName>
</protein>